<keyword evidence="1" id="KW-0732">Signal</keyword>
<dbReference type="Proteomes" id="UP000321126">
    <property type="component" value="Unassembled WGS sequence"/>
</dbReference>
<reference evidence="2 3" key="1">
    <citation type="submission" date="2019-07" db="EMBL/GenBank/DDBJ databases">
        <title>Serratia strains were isolated from fresh produce.</title>
        <authorList>
            <person name="Cho G.-S."/>
            <person name="Stein M."/>
            <person name="Lee W."/>
            <person name="Suh S.H."/>
            <person name="Franz C.M.A.P."/>
        </authorList>
    </citation>
    <scope>NUCLEOTIDE SEQUENCE [LARGE SCALE GENOMIC DNA]</scope>
    <source>
        <strain evidence="2 3">S16</strain>
    </source>
</reference>
<evidence type="ECO:0000313" key="3">
    <source>
        <dbReference type="Proteomes" id="UP000321126"/>
    </source>
</evidence>
<dbReference type="InterPro" id="IPR008617">
    <property type="entry name" value="Uncharacterised_YcgJ"/>
</dbReference>
<protein>
    <recommendedName>
        <fullName evidence="4">Fels-1 Prophage Protein-like protein</fullName>
    </recommendedName>
</protein>
<feature type="chain" id="PRO_5023000675" description="Fels-1 Prophage Protein-like protein" evidence="1">
    <location>
        <begin position="20"/>
        <end position="117"/>
    </location>
</feature>
<accession>A0A5C7BRU3</accession>
<name>A0A5C7BRU3_SERMA</name>
<dbReference type="Pfam" id="PF05666">
    <property type="entry name" value="YcgJ"/>
    <property type="match status" value="1"/>
</dbReference>
<evidence type="ECO:0008006" key="4">
    <source>
        <dbReference type="Google" id="ProtNLM"/>
    </source>
</evidence>
<comment type="caution">
    <text evidence="2">The sequence shown here is derived from an EMBL/GenBank/DDBJ whole genome shotgun (WGS) entry which is preliminary data.</text>
</comment>
<feature type="signal peptide" evidence="1">
    <location>
        <begin position="1"/>
        <end position="19"/>
    </location>
</feature>
<dbReference type="EMBL" id="VOUQ01000019">
    <property type="protein sequence ID" value="TXE27111.1"/>
    <property type="molecule type" value="Genomic_DNA"/>
</dbReference>
<evidence type="ECO:0000313" key="2">
    <source>
        <dbReference type="EMBL" id="TXE27111.1"/>
    </source>
</evidence>
<dbReference type="AlphaFoldDB" id="A0A5C7BRU3"/>
<dbReference type="RefSeq" id="WP_048797464.1">
    <property type="nucleotide sequence ID" value="NZ_VOUQ01000019.1"/>
</dbReference>
<sequence length="117" mass="12860">MKRYLIIVLLVVLSPSTFAKPAPALKNPTQGVLCDQYFCANRNGISDSLTLTYLGEKRAKALASQGAFDKSAFTFSNGVFCDVKEKLCHVDRYFSDGKRSPVAEKETRLLFSGGDSQ</sequence>
<gene>
    <name evidence="2" type="ORF">FOT62_22590</name>
</gene>
<organism evidence="2 3">
    <name type="scientific">Serratia marcescens</name>
    <dbReference type="NCBI Taxonomy" id="615"/>
    <lineage>
        <taxon>Bacteria</taxon>
        <taxon>Pseudomonadati</taxon>
        <taxon>Pseudomonadota</taxon>
        <taxon>Gammaproteobacteria</taxon>
        <taxon>Enterobacterales</taxon>
        <taxon>Yersiniaceae</taxon>
        <taxon>Serratia</taxon>
    </lineage>
</organism>
<evidence type="ECO:0000256" key="1">
    <source>
        <dbReference type="SAM" id="SignalP"/>
    </source>
</evidence>
<proteinExistence type="predicted"/>